<dbReference type="Gene3D" id="1.10.1740.10">
    <property type="match status" value="1"/>
</dbReference>
<gene>
    <name evidence="7" type="ORF">F0L68_17590</name>
</gene>
<dbReference type="Proteomes" id="UP000323454">
    <property type="component" value="Unassembled WGS sequence"/>
</dbReference>
<dbReference type="Pfam" id="PF08281">
    <property type="entry name" value="Sigma70_r4_2"/>
    <property type="match status" value="1"/>
</dbReference>
<comment type="similarity">
    <text evidence="1">Belongs to the sigma-70 factor family. ECF subfamily.</text>
</comment>
<organism evidence="7 8">
    <name type="scientific">Solihabitans fulvus</name>
    <dbReference type="NCBI Taxonomy" id="1892852"/>
    <lineage>
        <taxon>Bacteria</taxon>
        <taxon>Bacillati</taxon>
        <taxon>Actinomycetota</taxon>
        <taxon>Actinomycetes</taxon>
        <taxon>Pseudonocardiales</taxon>
        <taxon>Pseudonocardiaceae</taxon>
        <taxon>Solihabitans</taxon>
    </lineage>
</organism>
<protein>
    <submittedName>
        <fullName evidence="7">RNA polymerase sigma factor</fullName>
    </submittedName>
</protein>
<dbReference type="InterPro" id="IPR013324">
    <property type="entry name" value="RNA_pol_sigma_r3/r4-like"/>
</dbReference>
<name>A0A5B2XDZ9_9PSEU</name>
<dbReference type="InterPro" id="IPR014284">
    <property type="entry name" value="RNA_pol_sigma-70_dom"/>
</dbReference>
<keyword evidence="2" id="KW-0805">Transcription regulation</keyword>
<dbReference type="NCBIfam" id="TIGR02937">
    <property type="entry name" value="sigma70-ECF"/>
    <property type="match status" value="1"/>
</dbReference>
<evidence type="ECO:0000259" key="5">
    <source>
        <dbReference type="Pfam" id="PF04542"/>
    </source>
</evidence>
<dbReference type="PANTHER" id="PTHR43133:SF25">
    <property type="entry name" value="RNA POLYMERASE SIGMA FACTOR RFAY-RELATED"/>
    <property type="match status" value="1"/>
</dbReference>
<reference evidence="7 8" key="2">
    <citation type="submission" date="2019-09" db="EMBL/GenBank/DDBJ databases">
        <authorList>
            <person name="Jin C."/>
        </authorList>
    </citation>
    <scope>NUCLEOTIDE SEQUENCE [LARGE SCALE GENOMIC DNA]</scope>
    <source>
        <strain evidence="7 8">AN110305</strain>
    </source>
</reference>
<evidence type="ECO:0000256" key="2">
    <source>
        <dbReference type="ARBA" id="ARBA00023015"/>
    </source>
</evidence>
<feature type="domain" description="RNA polymerase sigma-70 region 2" evidence="5">
    <location>
        <begin position="28"/>
        <end position="88"/>
    </location>
</feature>
<dbReference type="EMBL" id="VUOB01000029">
    <property type="protein sequence ID" value="KAA2261269.1"/>
    <property type="molecule type" value="Genomic_DNA"/>
</dbReference>
<evidence type="ECO:0000259" key="6">
    <source>
        <dbReference type="Pfam" id="PF08281"/>
    </source>
</evidence>
<dbReference type="Pfam" id="PF04542">
    <property type="entry name" value="Sigma70_r2"/>
    <property type="match status" value="1"/>
</dbReference>
<evidence type="ECO:0000256" key="4">
    <source>
        <dbReference type="ARBA" id="ARBA00023163"/>
    </source>
</evidence>
<dbReference type="SUPFAM" id="SSF88946">
    <property type="entry name" value="Sigma2 domain of RNA polymerase sigma factors"/>
    <property type="match status" value="1"/>
</dbReference>
<dbReference type="InterPro" id="IPR036388">
    <property type="entry name" value="WH-like_DNA-bd_sf"/>
</dbReference>
<evidence type="ECO:0000256" key="3">
    <source>
        <dbReference type="ARBA" id="ARBA00023082"/>
    </source>
</evidence>
<dbReference type="InterPro" id="IPR013325">
    <property type="entry name" value="RNA_pol_sigma_r2"/>
</dbReference>
<proteinExistence type="inferred from homology"/>
<dbReference type="SUPFAM" id="SSF88659">
    <property type="entry name" value="Sigma3 and sigma4 domains of RNA polymerase sigma factors"/>
    <property type="match status" value="1"/>
</dbReference>
<keyword evidence="8" id="KW-1185">Reference proteome</keyword>
<evidence type="ECO:0000313" key="7">
    <source>
        <dbReference type="EMBL" id="KAA2261269.1"/>
    </source>
</evidence>
<reference evidence="7 8" key="1">
    <citation type="submission" date="2019-09" db="EMBL/GenBank/DDBJ databases">
        <title>Goodfellowia gen. nov., a new genus of the Pseudonocardineae related to Actinoalloteichus, containing Goodfellowia coeruleoviolacea gen. nov., comb. nov. gen. nov., comb. nov.</title>
        <authorList>
            <person name="Labeda D."/>
        </authorList>
    </citation>
    <scope>NUCLEOTIDE SEQUENCE [LARGE SCALE GENOMIC DNA]</scope>
    <source>
        <strain evidence="7 8">AN110305</strain>
    </source>
</reference>
<keyword evidence="4" id="KW-0804">Transcription</keyword>
<dbReference type="InterPro" id="IPR039425">
    <property type="entry name" value="RNA_pol_sigma-70-like"/>
</dbReference>
<dbReference type="RefSeq" id="WP_149850672.1">
    <property type="nucleotide sequence ID" value="NZ_VUOB01000029.1"/>
</dbReference>
<dbReference type="GO" id="GO:0016987">
    <property type="term" value="F:sigma factor activity"/>
    <property type="evidence" value="ECO:0007669"/>
    <property type="project" value="UniProtKB-KW"/>
</dbReference>
<dbReference type="GO" id="GO:0006352">
    <property type="term" value="P:DNA-templated transcription initiation"/>
    <property type="evidence" value="ECO:0007669"/>
    <property type="project" value="InterPro"/>
</dbReference>
<dbReference type="GO" id="GO:0003677">
    <property type="term" value="F:DNA binding"/>
    <property type="evidence" value="ECO:0007669"/>
    <property type="project" value="InterPro"/>
</dbReference>
<dbReference type="InterPro" id="IPR007627">
    <property type="entry name" value="RNA_pol_sigma70_r2"/>
</dbReference>
<dbReference type="InterPro" id="IPR013249">
    <property type="entry name" value="RNA_pol_sigma70_r4_t2"/>
</dbReference>
<comment type="caution">
    <text evidence="7">The sequence shown here is derived from an EMBL/GenBank/DDBJ whole genome shotgun (WGS) entry which is preliminary data.</text>
</comment>
<evidence type="ECO:0000256" key="1">
    <source>
        <dbReference type="ARBA" id="ARBA00010641"/>
    </source>
</evidence>
<sequence length="173" mass="19613">MMYVHRTDRDEPKSSEVLGRFWNECATLRPHLVGFAKRHVATPCQAEDIVHDALLRAAEFDRLDLDRLHPFLVSVVKRLCVDDARRRSVVLRAANHPMLHPPAGVDPAERACDRDEAQRVAARLHSLSDYERSLVSLAANGFSYAEIANRLGTTSGATQSAMHRIRHKVRSWR</sequence>
<dbReference type="OrthoDB" id="3682981at2"/>
<dbReference type="Gene3D" id="1.10.10.10">
    <property type="entry name" value="Winged helix-like DNA-binding domain superfamily/Winged helix DNA-binding domain"/>
    <property type="match status" value="1"/>
</dbReference>
<accession>A0A5B2XDZ9</accession>
<dbReference type="PANTHER" id="PTHR43133">
    <property type="entry name" value="RNA POLYMERASE ECF-TYPE SIGMA FACTO"/>
    <property type="match status" value="1"/>
</dbReference>
<evidence type="ECO:0000313" key="8">
    <source>
        <dbReference type="Proteomes" id="UP000323454"/>
    </source>
</evidence>
<keyword evidence="3" id="KW-0731">Sigma factor</keyword>
<feature type="domain" description="RNA polymerase sigma factor 70 region 4 type 2" evidence="6">
    <location>
        <begin position="119"/>
        <end position="167"/>
    </location>
</feature>
<dbReference type="AlphaFoldDB" id="A0A5B2XDZ9"/>